<name>A0A3D8LBW4_9BACT</name>
<keyword evidence="1" id="KW-0812">Transmembrane</keyword>
<organism evidence="2 3">
    <name type="scientific">Pontibacter diazotrophicus</name>
    <dbReference type="NCBI Taxonomy" id="1400979"/>
    <lineage>
        <taxon>Bacteria</taxon>
        <taxon>Pseudomonadati</taxon>
        <taxon>Bacteroidota</taxon>
        <taxon>Cytophagia</taxon>
        <taxon>Cytophagales</taxon>
        <taxon>Hymenobacteraceae</taxon>
        <taxon>Pontibacter</taxon>
    </lineage>
</organism>
<comment type="caution">
    <text evidence="2">The sequence shown here is derived from an EMBL/GenBank/DDBJ whole genome shotgun (WGS) entry which is preliminary data.</text>
</comment>
<sequence length="451" mass="50493">MSKLTTSTYKREATFTSSIAFLPAVISTAFLLLAVGSLYFESLPLALAIERRLPSLLVPQEDNARLILSTIASGIISLTVFSFSMVMIVLSQASSNQSPRVIPGLTTVKYHQVVLGFYIGTIIYTLLLLLNFKTENGGGEDDVPAIAILLAMTFAVVCLVLFVYFIHSISKAIQVDNIINSVFRKAKNALSRENELANRTKSSEVEQVRALTYTLKNDGNGYLKRIQLTELKQLAKEHDLQLEILVEVGAFTVEGTPLMRLSSDPKEHAELTQQLQDCFDLSEEEVIMEDYEQGVKQISEVAVKALSPGINDPGTALKAIDFLTLLFIYRVQSEERNCLLDAENNLRVIEKKITLDELLHRYLSPIRTYGKGDLQINIRLLRCLYNLLHQSPYNAHEEVIAKHALAVVYDADKNIENLIDRGRLNEAITTFNAIAPPRYQLHLLDVEDVFC</sequence>
<reference evidence="3" key="1">
    <citation type="submission" date="2018-08" db="EMBL/GenBank/DDBJ databases">
        <authorList>
            <person name="Liu Z.-W."/>
            <person name="Du Z.-J."/>
        </authorList>
    </citation>
    <scope>NUCLEOTIDE SEQUENCE [LARGE SCALE GENOMIC DNA]</scope>
    <source>
        <strain evidence="3">H4X</strain>
    </source>
</reference>
<feature type="transmembrane region" description="Helical" evidence="1">
    <location>
        <begin position="110"/>
        <end position="132"/>
    </location>
</feature>
<evidence type="ECO:0000313" key="3">
    <source>
        <dbReference type="Proteomes" id="UP000256708"/>
    </source>
</evidence>
<dbReference type="Proteomes" id="UP000256708">
    <property type="component" value="Unassembled WGS sequence"/>
</dbReference>
<feature type="transmembrane region" description="Helical" evidence="1">
    <location>
        <begin position="20"/>
        <end position="40"/>
    </location>
</feature>
<dbReference type="Pfam" id="PF10011">
    <property type="entry name" value="DUF2254"/>
    <property type="match status" value="1"/>
</dbReference>
<dbReference type="EMBL" id="QRGR01000011">
    <property type="protein sequence ID" value="RDV14931.1"/>
    <property type="molecule type" value="Genomic_DNA"/>
</dbReference>
<feature type="transmembrane region" description="Helical" evidence="1">
    <location>
        <begin position="66"/>
        <end position="90"/>
    </location>
</feature>
<protein>
    <submittedName>
        <fullName evidence="2">DUF2254 domain-containing protein</fullName>
    </submittedName>
</protein>
<proteinExistence type="predicted"/>
<gene>
    <name evidence="2" type="ORF">DXT99_11615</name>
</gene>
<evidence type="ECO:0000256" key="1">
    <source>
        <dbReference type="SAM" id="Phobius"/>
    </source>
</evidence>
<accession>A0A3D8LBW4</accession>
<dbReference type="RefSeq" id="WP_115565723.1">
    <property type="nucleotide sequence ID" value="NZ_QRGR01000011.1"/>
</dbReference>
<feature type="transmembrane region" description="Helical" evidence="1">
    <location>
        <begin position="144"/>
        <end position="166"/>
    </location>
</feature>
<keyword evidence="1" id="KW-0472">Membrane</keyword>
<evidence type="ECO:0000313" key="2">
    <source>
        <dbReference type="EMBL" id="RDV14931.1"/>
    </source>
</evidence>
<dbReference type="OrthoDB" id="2955631at2"/>
<dbReference type="AlphaFoldDB" id="A0A3D8LBW4"/>
<keyword evidence="1" id="KW-1133">Transmembrane helix</keyword>
<dbReference type="InterPro" id="IPR018723">
    <property type="entry name" value="DUF2254_membrane"/>
</dbReference>
<keyword evidence="3" id="KW-1185">Reference proteome</keyword>